<organism evidence="2 3">
    <name type="scientific">Candidatus Enterococcus willemsii</name>
    <dbReference type="NCBI Taxonomy" id="1857215"/>
    <lineage>
        <taxon>Bacteria</taxon>
        <taxon>Bacillati</taxon>
        <taxon>Bacillota</taxon>
        <taxon>Bacilli</taxon>
        <taxon>Lactobacillales</taxon>
        <taxon>Enterococcaceae</taxon>
        <taxon>Enterococcus</taxon>
    </lineage>
</organism>
<gene>
    <name evidence="2" type="ORF">BAU17_03910</name>
</gene>
<evidence type="ECO:0000313" key="3">
    <source>
        <dbReference type="Proteomes" id="UP000782705"/>
    </source>
</evidence>
<dbReference type="EMBL" id="MAEL01000035">
    <property type="protein sequence ID" value="KAF1304044.1"/>
    <property type="molecule type" value="Genomic_DNA"/>
</dbReference>
<keyword evidence="1" id="KW-0812">Transmembrane</keyword>
<evidence type="ECO:0000256" key="1">
    <source>
        <dbReference type="SAM" id="Phobius"/>
    </source>
</evidence>
<keyword evidence="1" id="KW-0472">Membrane</keyword>
<keyword evidence="1" id="KW-1133">Transmembrane helix</keyword>
<comment type="caution">
    <text evidence="2">The sequence shown here is derived from an EMBL/GenBank/DDBJ whole genome shotgun (WGS) entry which is preliminary data.</text>
</comment>
<feature type="transmembrane region" description="Helical" evidence="1">
    <location>
        <begin position="36"/>
        <end position="55"/>
    </location>
</feature>
<dbReference type="RefSeq" id="WP_161901915.1">
    <property type="nucleotide sequence ID" value="NZ_MAEL01000035.1"/>
</dbReference>
<dbReference type="Proteomes" id="UP000782705">
    <property type="component" value="Unassembled WGS sequence"/>
</dbReference>
<evidence type="ECO:0000313" key="2">
    <source>
        <dbReference type="EMBL" id="KAF1304044.1"/>
    </source>
</evidence>
<proteinExistence type="predicted"/>
<name>A0ABQ6Z054_9ENTE</name>
<evidence type="ECO:0008006" key="4">
    <source>
        <dbReference type="Google" id="ProtNLM"/>
    </source>
</evidence>
<keyword evidence="3" id="KW-1185">Reference proteome</keyword>
<feature type="transmembrane region" description="Helical" evidence="1">
    <location>
        <begin position="12"/>
        <end position="30"/>
    </location>
</feature>
<protein>
    <recommendedName>
        <fullName evidence="4">Phage shock protein G</fullName>
    </recommendedName>
</protein>
<sequence length="65" mass="7310">MNDNTLVNIVKLVVGLIIAGLVIKIVLALLGGLFYVAFRFGIPLIIAILVVRWLSERSTNRRRNY</sequence>
<accession>A0ABQ6Z054</accession>
<reference evidence="2 3" key="1">
    <citation type="submission" date="2016-06" db="EMBL/GenBank/DDBJ databases">
        <title>Four novel species of enterococci isolated from chicken manure.</title>
        <authorList>
            <person name="Van Tyne D."/>
        </authorList>
    </citation>
    <scope>NUCLEOTIDE SEQUENCE [LARGE SCALE GENOMIC DNA]</scope>
    <source>
        <strain evidence="2 3">CU12B</strain>
    </source>
</reference>